<organism evidence="2 3">
    <name type="scientific">Mycobacterium asiaticum</name>
    <dbReference type="NCBI Taxonomy" id="1790"/>
    <lineage>
        <taxon>Bacteria</taxon>
        <taxon>Bacillati</taxon>
        <taxon>Actinomycetota</taxon>
        <taxon>Actinomycetes</taxon>
        <taxon>Mycobacteriales</taxon>
        <taxon>Mycobacteriaceae</taxon>
        <taxon>Mycobacterium</taxon>
    </lineage>
</organism>
<proteinExistence type="predicted"/>
<evidence type="ECO:0000313" key="3">
    <source>
        <dbReference type="Proteomes" id="UP000093819"/>
    </source>
</evidence>
<evidence type="ECO:0000313" key="2">
    <source>
        <dbReference type="EMBL" id="OBK22394.1"/>
    </source>
</evidence>
<dbReference type="Proteomes" id="UP000093819">
    <property type="component" value="Unassembled WGS sequence"/>
</dbReference>
<protein>
    <recommendedName>
        <fullName evidence="1">TY-Chap central domain-containing protein</fullName>
    </recommendedName>
</protein>
<dbReference type="SUPFAM" id="SSF69635">
    <property type="entry name" value="Type III secretory system chaperone-like"/>
    <property type="match status" value="1"/>
</dbReference>
<accession>A0A1A3NMU9</accession>
<feature type="domain" description="TY-Chap central" evidence="1">
    <location>
        <begin position="5"/>
        <end position="138"/>
    </location>
</feature>
<evidence type="ECO:0000259" key="1">
    <source>
        <dbReference type="Pfam" id="PF22551"/>
    </source>
</evidence>
<gene>
    <name evidence="2" type="ORF">A5635_21835</name>
</gene>
<dbReference type="Pfam" id="PF22551">
    <property type="entry name" value="TY-Chap1"/>
    <property type="match status" value="1"/>
</dbReference>
<name>A0A1A3NMU9_MYCAS</name>
<comment type="caution">
    <text evidence="2">The sequence shown here is derived from an EMBL/GenBank/DDBJ whole genome shotgun (WGS) entry which is preliminary data.</text>
</comment>
<dbReference type="Gene3D" id="3.30.1460.10">
    <property type="match status" value="1"/>
</dbReference>
<dbReference type="AlphaFoldDB" id="A0A1A3NMU9"/>
<dbReference type="EMBL" id="LZLR01000094">
    <property type="protein sequence ID" value="OBK22394.1"/>
    <property type="molecule type" value="Genomic_DNA"/>
</dbReference>
<reference evidence="2 3" key="1">
    <citation type="submission" date="2016-06" db="EMBL/GenBank/DDBJ databases">
        <authorList>
            <person name="Kjaerup R.B."/>
            <person name="Dalgaard T.S."/>
            <person name="Juul-Madsen H.R."/>
        </authorList>
    </citation>
    <scope>NUCLEOTIDE SEQUENCE [LARGE SCALE GENOMIC DNA]</scope>
    <source>
        <strain evidence="2 3">1245335.1</strain>
    </source>
</reference>
<dbReference type="InterPro" id="IPR054343">
    <property type="entry name" value="TY-Chap_M"/>
</dbReference>
<dbReference type="OrthoDB" id="4730796at2"/>
<dbReference type="RefSeq" id="WP_065035565.1">
    <property type="nucleotide sequence ID" value="NZ_LZLR01000094.1"/>
</dbReference>
<sequence length="139" mass="15433">MKHKQVHRQIVAILEANALGWAETSSGELHLRFSSAAITIQLADWGAQTLIHISSQVLSGVAAGTKRILMELNELNMKSHFGRWVYYRDSRAIAVEYDLLGDHLQENELMTALAAVARVADYHDDALQQKFGGARAFEG</sequence>